<evidence type="ECO:0000313" key="4">
    <source>
        <dbReference type="Proteomes" id="UP000255070"/>
    </source>
</evidence>
<feature type="transmembrane region" description="Helical" evidence="1">
    <location>
        <begin position="43"/>
        <end position="63"/>
    </location>
</feature>
<keyword evidence="1" id="KW-0472">Membrane</keyword>
<keyword evidence="1" id="KW-0812">Transmembrane</keyword>
<proteinExistence type="predicted"/>
<organism evidence="3 4">
    <name type="scientific">Comamonas testosteroni</name>
    <name type="common">Pseudomonas testosteroni</name>
    <dbReference type="NCBI Taxonomy" id="285"/>
    <lineage>
        <taxon>Bacteria</taxon>
        <taxon>Pseudomonadati</taxon>
        <taxon>Pseudomonadota</taxon>
        <taxon>Betaproteobacteria</taxon>
        <taxon>Burkholderiales</taxon>
        <taxon>Comamonadaceae</taxon>
        <taxon>Comamonas</taxon>
    </lineage>
</organism>
<dbReference type="AlphaFoldDB" id="A0A8B4RZL5"/>
<evidence type="ECO:0000259" key="2">
    <source>
        <dbReference type="Pfam" id="PF03413"/>
    </source>
</evidence>
<gene>
    <name evidence="3" type="ORF">NCTC10698_01469</name>
</gene>
<name>A0A8B4RZL5_COMTE</name>
<keyword evidence="4" id="KW-1185">Reference proteome</keyword>
<dbReference type="InterPro" id="IPR025711">
    <property type="entry name" value="PepSY"/>
</dbReference>
<evidence type="ECO:0000256" key="1">
    <source>
        <dbReference type="SAM" id="Phobius"/>
    </source>
</evidence>
<dbReference type="EMBL" id="UFXL01000001">
    <property type="protein sequence ID" value="SUY76139.1"/>
    <property type="molecule type" value="Genomic_DNA"/>
</dbReference>
<protein>
    <submittedName>
        <fullName evidence="3">Peptidase propeptide and YPEB domain</fullName>
    </submittedName>
</protein>
<evidence type="ECO:0000313" key="3">
    <source>
        <dbReference type="EMBL" id="SUY76139.1"/>
    </source>
</evidence>
<comment type="caution">
    <text evidence="3">The sequence shown here is derived from an EMBL/GenBank/DDBJ whole genome shotgun (WGS) entry which is preliminary data.</text>
</comment>
<accession>A0A8B4RZL5</accession>
<dbReference type="Gene3D" id="3.10.450.40">
    <property type="match status" value="1"/>
</dbReference>
<feature type="domain" description="PepSY" evidence="2">
    <location>
        <begin position="91"/>
        <end position="144"/>
    </location>
</feature>
<sequence length="148" mass="16436">MQAYNLGCSTQPDLITSHSSPLAMSFFNASNDPQSAHRPRRRALHAVLAMLLATAGFAALSLWPATSDAGDNDHELARQALRQGQVLPLRTVLDQVEQQYQGQVIKVEFDREDGRFVYEIRLLQSDGKVVKLEIDASNGSLISMKRKK</sequence>
<keyword evidence="1" id="KW-1133">Transmembrane helix</keyword>
<reference evidence="3 4" key="1">
    <citation type="submission" date="2018-06" db="EMBL/GenBank/DDBJ databases">
        <authorList>
            <consortium name="Pathogen Informatics"/>
            <person name="Doyle S."/>
        </authorList>
    </citation>
    <scope>NUCLEOTIDE SEQUENCE [LARGE SCALE GENOMIC DNA]</scope>
    <source>
        <strain evidence="3 4">NCTC10698</strain>
    </source>
</reference>
<dbReference type="Pfam" id="PF03413">
    <property type="entry name" value="PepSY"/>
    <property type="match status" value="1"/>
</dbReference>
<dbReference type="Proteomes" id="UP000255070">
    <property type="component" value="Unassembled WGS sequence"/>
</dbReference>